<keyword evidence="8" id="KW-0769">Symport</keyword>
<dbReference type="Pfam" id="PF00209">
    <property type="entry name" value="SNF"/>
    <property type="match status" value="2"/>
</dbReference>
<evidence type="ECO:0000256" key="7">
    <source>
        <dbReference type="PIRSR" id="PIRSR600175-2"/>
    </source>
</evidence>
<name>A0AAR2KKI3_PYGNA</name>
<feature type="transmembrane region" description="Helical" evidence="9">
    <location>
        <begin position="433"/>
        <end position="454"/>
    </location>
</feature>
<feature type="transmembrane region" description="Helical" evidence="9">
    <location>
        <begin position="41"/>
        <end position="59"/>
    </location>
</feature>
<dbReference type="GO" id="GO:0005886">
    <property type="term" value="C:plasma membrane"/>
    <property type="evidence" value="ECO:0007669"/>
    <property type="project" value="TreeGrafter"/>
</dbReference>
<feature type="binding site" evidence="6">
    <location>
        <position position="54"/>
    </location>
    <ligand>
        <name>Na(+)</name>
        <dbReference type="ChEBI" id="CHEBI:29101"/>
        <label>1</label>
    </ligand>
</feature>
<feature type="transmembrane region" description="Helical" evidence="9">
    <location>
        <begin position="203"/>
        <end position="220"/>
    </location>
</feature>
<reference evidence="10 11" key="1">
    <citation type="submission" date="2020-10" db="EMBL/GenBank/DDBJ databases">
        <title>Pygocentrus nattereri (red-bellied piranha) genome, fPygNat1, primary haplotype.</title>
        <authorList>
            <person name="Myers G."/>
            <person name="Meyer A."/>
            <person name="Karagic N."/>
            <person name="Pippel M."/>
            <person name="Winkler S."/>
            <person name="Tracey A."/>
            <person name="Wood J."/>
            <person name="Formenti G."/>
            <person name="Howe K."/>
            <person name="Fedrigo O."/>
            <person name="Jarvis E.D."/>
        </authorList>
    </citation>
    <scope>NUCLEOTIDE SEQUENCE [LARGE SCALE GENOMIC DNA]</scope>
</reference>
<feature type="transmembrane region" description="Helical" evidence="9">
    <location>
        <begin position="356"/>
        <end position="383"/>
    </location>
</feature>
<comment type="similarity">
    <text evidence="8">Belongs to the sodium:neurotransmitter symporter (SNF) (TC 2.A.22) family.</text>
</comment>
<sequence length="507" mass="56400">VKKASAAWVLSPFTASALVTPTGQTHPSGEQRETWGKKIDFLLSVIGFAVDLANVWRFPYLCYKNGGGAFLVPYLLFMIIAGMPLFYMELALGQYNREGAAGVWKICPIFKGVGFTVILISLYVGFYYNVIIAWALFYLFSSFSGELPWVNCNNTWNSANCSDLNATLLNDSHKATPALEYFERGVLHLQDSGGIDDLGLPRWQLTSCLAVVIVVLYFSLWKGVKTSGKVVWITATMPYVVLTVLLLRGVTLPGAIDGIKAYLSVDFLRLCDAQVWIEAATQICFSLGVGFGVLIAFSSYNKFSNNCYRDAIITSSINSLTSFFSGFVIFSFLGYMSQKHNVALDKVATDGPGLVFIIYPEAIATLPGSSVWAVIFFIMLLTLGIDSAVKHRRTQACPIAYFKSYIFVVLGVDRFSDDIQEMIGQRPGLYWRLCWKFVSPCFLLFMVVVSFATFNPPKYGSYYFPMWANMVGWCLSISSMIMVPLYAIYKFCSLPGSFCAVCLPENF</sequence>
<evidence type="ECO:0000256" key="9">
    <source>
        <dbReference type="SAM" id="Phobius"/>
    </source>
</evidence>
<comment type="subcellular location">
    <subcellularLocation>
        <location evidence="1">Membrane</location>
        <topology evidence="1">Multi-pass membrane protein</topology>
    </subcellularLocation>
</comment>
<protein>
    <recommendedName>
        <fullName evidence="8">Transporter</fullName>
    </recommendedName>
</protein>
<dbReference type="GO" id="GO:0006865">
    <property type="term" value="P:amino acid transport"/>
    <property type="evidence" value="ECO:0007669"/>
    <property type="project" value="TreeGrafter"/>
</dbReference>
<dbReference type="PRINTS" id="PR00176">
    <property type="entry name" value="NANEUSMPORT"/>
</dbReference>
<dbReference type="Proteomes" id="UP001501920">
    <property type="component" value="Chromosome 3"/>
</dbReference>
<dbReference type="NCBIfam" id="NF037979">
    <property type="entry name" value="Na_transp"/>
    <property type="match status" value="1"/>
</dbReference>
<feature type="transmembrane region" description="Helical" evidence="9">
    <location>
        <begin position="232"/>
        <end position="256"/>
    </location>
</feature>
<keyword evidence="3 8" id="KW-0812">Transmembrane</keyword>
<dbReference type="SUPFAM" id="SSF161070">
    <property type="entry name" value="SNF-like"/>
    <property type="match status" value="1"/>
</dbReference>
<feature type="binding site" evidence="6">
    <location>
        <position position="318"/>
    </location>
    <ligand>
        <name>Na(+)</name>
        <dbReference type="ChEBI" id="CHEBI:29101"/>
        <label>1</label>
    </ligand>
</feature>
<feature type="transmembrane region" description="Helical" evidence="9">
    <location>
        <begin position="466"/>
        <end position="488"/>
    </location>
</feature>
<evidence type="ECO:0000256" key="3">
    <source>
        <dbReference type="ARBA" id="ARBA00022692"/>
    </source>
</evidence>
<feature type="binding site" evidence="6">
    <location>
        <position position="50"/>
    </location>
    <ligand>
        <name>Na(+)</name>
        <dbReference type="ChEBI" id="CHEBI:29101"/>
        <label>1</label>
    </ligand>
</feature>
<keyword evidence="7" id="KW-1015">Disulfide bond</keyword>
<evidence type="ECO:0000256" key="5">
    <source>
        <dbReference type="ARBA" id="ARBA00023136"/>
    </source>
</evidence>
<dbReference type="PROSITE" id="PS00754">
    <property type="entry name" value="NA_NEUROTRAN_SYMP_2"/>
    <property type="match status" value="1"/>
</dbReference>
<dbReference type="Ensembl" id="ENSPNAT00000070330.1">
    <property type="protein sequence ID" value="ENSPNAP00000064848.1"/>
    <property type="gene ID" value="ENSPNAG00000012438.2"/>
</dbReference>
<evidence type="ECO:0000256" key="6">
    <source>
        <dbReference type="PIRSR" id="PIRSR600175-1"/>
    </source>
</evidence>
<accession>A0AAR2KKI3</accession>
<gene>
    <name evidence="10" type="primary">SLC6A3</name>
</gene>
<keyword evidence="5 9" id="KW-0472">Membrane</keyword>
<evidence type="ECO:0000256" key="4">
    <source>
        <dbReference type="ARBA" id="ARBA00022989"/>
    </source>
</evidence>
<evidence type="ECO:0000313" key="11">
    <source>
        <dbReference type="Proteomes" id="UP001501920"/>
    </source>
</evidence>
<feature type="transmembrane region" description="Helical" evidence="9">
    <location>
        <begin position="276"/>
        <end position="297"/>
    </location>
</feature>
<feature type="binding site" evidence="6">
    <location>
        <position position="387"/>
    </location>
    <ligand>
        <name>Na(+)</name>
        <dbReference type="ChEBI" id="CHEBI:29101"/>
        <label>1</label>
    </ligand>
</feature>
<dbReference type="AlphaFoldDB" id="A0AAR2KKI3"/>
<feature type="binding site" evidence="6">
    <location>
        <position position="49"/>
    </location>
    <ligand>
        <name>Na(+)</name>
        <dbReference type="ChEBI" id="CHEBI:29101"/>
        <label>2</label>
    </ligand>
</feature>
<feature type="disulfide bond" evidence="7">
    <location>
        <begin position="152"/>
        <end position="161"/>
    </location>
</feature>
<dbReference type="GO" id="GO:0015293">
    <property type="term" value="F:symporter activity"/>
    <property type="evidence" value="ECO:0007669"/>
    <property type="project" value="UniProtKB-KW"/>
</dbReference>
<reference evidence="10" key="3">
    <citation type="submission" date="2025-09" db="UniProtKB">
        <authorList>
            <consortium name="Ensembl"/>
        </authorList>
    </citation>
    <scope>IDENTIFICATION</scope>
</reference>
<dbReference type="PROSITE" id="PS00610">
    <property type="entry name" value="NA_NEUROTRAN_SYMP_1"/>
    <property type="match status" value="1"/>
</dbReference>
<keyword evidence="11" id="KW-1185">Reference proteome</keyword>
<keyword evidence="2 8" id="KW-0813">Transport</keyword>
<keyword evidence="4 9" id="KW-1133">Transmembrane helix</keyword>
<evidence type="ECO:0000256" key="1">
    <source>
        <dbReference type="ARBA" id="ARBA00004141"/>
    </source>
</evidence>
<dbReference type="PANTHER" id="PTHR11616:SF38">
    <property type="entry name" value="SODIUM-DEPENDENT DOPAMINE TRANSPORTER"/>
    <property type="match status" value="1"/>
</dbReference>
<organism evidence="10 11">
    <name type="scientific">Pygocentrus nattereri</name>
    <name type="common">Red-bellied piranha</name>
    <dbReference type="NCBI Taxonomy" id="42514"/>
    <lineage>
        <taxon>Eukaryota</taxon>
        <taxon>Metazoa</taxon>
        <taxon>Chordata</taxon>
        <taxon>Craniata</taxon>
        <taxon>Vertebrata</taxon>
        <taxon>Euteleostomi</taxon>
        <taxon>Actinopterygii</taxon>
        <taxon>Neopterygii</taxon>
        <taxon>Teleostei</taxon>
        <taxon>Ostariophysi</taxon>
        <taxon>Characiformes</taxon>
        <taxon>Characoidei</taxon>
        <taxon>Pygocentrus</taxon>
    </lineage>
</organism>
<feature type="transmembrane region" description="Helical" evidence="9">
    <location>
        <begin position="113"/>
        <end position="140"/>
    </location>
</feature>
<feature type="transmembrane region" description="Helical" evidence="9">
    <location>
        <begin position="71"/>
        <end position="92"/>
    </location>
</feature>
<dbReference type="GO" id="GO:0046872">
    <property type="term" value="F:metal ion binding"/>
    <property type="evidence" value="ECO:0007669"/>
    <property type="project" value="UniProtKB-KW"/>
</dbReference>
<dbReference type="PANTHER" id="PTHR11616">
    <property type="entry name" value="SODIUM/CHLORIDE DEPENDENT TRANSPORTER"/>
    <property type="match status" value="1"/>
</dbReference>
<reference evidence="10" key="2">
    <citation type="submission" date="2025-08" db="UniProtKB">
        <authorList>
            <consortium name="Ensembl"/>
        </authorList>
    </citation>
    <scope>IDENTIFICATION</scope>
</reference>
<dbReference type="InterPro" id="IPR000175">
    <property type="entry name" value="Na/ntran_symport"/>
</dbReference>
<evidence type="ECO:0000256" key="8">
    <source>
        <dbReference type="RuleBase" id="RU003732"/>
    </source>
</evidence>
<feature type="binding site" evidence="6">
    <location>
        <position position="286"/>
    </location>
    <ligand>
        <name>Na(+)</name>
        <dbReference type="ChEBI" id="CHEBI:29101"/>
        <label>1</label>
    </ligand>
</feature>
<dbReference type="InterPro" id="IPR037272">
    <property type="entry name" value="SNS_sf"/>
</dbReference>
<feature type="binding site" evidence="6">
    <location>
        <position position="47"/>
    </location>
    <ligand>
        <name>Na(+)</name>
        <dbReference type="ChEBI" id="CHEBI:29101"/>
        <label>1</label>
    </ligand>
</feature>
<keyword evidence="6" id="KW-0915">Sodium</keyword>
<dbReference type="PROSITE" id="PS50267">
    <property type="entry name" value="NA_NEUROTRAN_SYMP_3"/>
    <property type="match status" value="1"/>
</dbReference>
<keyword evidence="6" id="KW-0479">Metal-binding</keyword>
<dbReference type="GO" id="GO:0035725">
    <property type="term" value="P:sodium ion transmembrane transport"/>
    <property type="evidence" value="ECO:0007669"/>
    <property type="project" value="TreeGrafter"/>
</dbReference>
<feature type="binding site" evidence="6">
    <location>
        <position position="383"/>
    </location>
    <ligand>
        <name>Na(+)</name>
        <dbReference type="ChEBI" id="CHEBI:29101"/>
        <label>1</label>
    </ligand>
</feature>
<proteinExistence type="inferred from homology"/>
<feature type="binding site" evidence="6">
    <location>
        <position position="386"/>
    </location>
    <ligand>
        <name>Na(+)</name>
        <dbReference type="ChEBI" id="CHEBI:29101"/>
        <label>1</label>
    </ligand>
</feature>
<evidence type="ECO:0000256" key="2">
    <source>
        <dbReference type="ARBA" id="ARBA00022448"/>
    </source>
</evidence>
<evidence type="ECO:0000313" key="10">
    <source>
        <dbReference type="Ensembl" id="ENSPNAP00000064848.1"/>
    </source>
</evidence>
<feature type="transmembrane region" description="Helical" evidence="9">
    <location>
        <begin position="317"/>
        <end position="336"/>
    </location>
</feature>
<dbReference type="GeneTree" id="ENSGT00940000161224"/>